<dbReference type="InterPro" id="IPR011439">
    <property type="entry name" value="DUF1542"/>
</dbReference>
<name>A0ABS5QVD0_9LACO</name>
<feature type="coiled-coil region" evidence="1">
    <location>
        <begin position="340"/>
        <end position="367"/>
    </location>
</feature>
<keyword evidence="1" id="KW-0175">Coiled coil</keyword>
<evidence type="ECO:0000256" key="2">
    <source>
        <dbReference type="SAM" id="MobiDB-lite"/>
    </source>
</evidence>
<dbReference type="RefSeq" id="WP_213792444.1">
    <property type="nucleotide sequence ID" value="NZ_JAAMFJ010000001.1"/>
</dbReference>
<feature type="coiled-coil region" evidence="1">
    <location>
        <begin position="1123"/>
        <end position="1150"/>
    </location>
</feature>
<feature type="domain" description="DUF1542" evidence="3">
    <location>
        <begin position="836"/>
        <end position="907"/>
    </location>
</feature>
<comment type="caution">
    <text evidence="4">The sequence shown here is derived from an EMBL/GenBank/DDBJ whole genome shotgun (WGS) entry which is preliminary data.</text>
</comment>
<feature type="coiled-coil region" evidence="1">
    <location>
        <begin position="79"/>
        <end position="106"/>
    </location>
</feature>
<dbReference type="EMBL" id="JAAMFJ010000001">
    <property type="protein sequence ID" value="MBS9335877.1"/>
    <property type="molecule type" value="Genomic_DNA"/>
</dbReference>
<dbReference type="Pfam" id="PF07564">
    <property type="entry name" value="DUF1542"/>
    <property type="match status" value="3"/>
</dbReference>
<protein>
    <submittedName>
        <fullName evidence="4">DUF1542 domain-containing protein</fullName>
    </submittedName>
</protein>
<dbReference type="Proteomes" id="UP000735205">
    <property type="component" value="Unassembled WGS sequence"/>
</dbReference>
<gene>
    <name evidence="4" type="ORF">G6R28_01330</name>
</gene>
<keyword evidence="5" id="KW-1185">Reference proteome</keyword>
<feature type="compositionally biased region" description="Polar residues" evidence="2">
    <location>
        <begin position="1646"/>
        <end position="1657"/>
    </location>
</feature>
<evidence type="ECO:0000259" key="3">
    <source>
        <dbReference type="Pfam" id="PF07564"/>
    </source>
</evidence>
<feature type="domain" description="DUF1542" evidence="3">
    <location>
        <begin position="228"/>
        <end position="300"/>
    </location>
</feature>
<feature type="region of interest" description="Disordered" evidence="2">
    <location>
        <begin position="1612"/>
        <end position="1742"/>
    </location>
</feature>
<organism evidence="4 5">
    <name type="scientific">Fructobacillus papyrifericola</name>
    <dbReference type="NCBI Taxonomy" id="2713172"/>
    <lineage>
        <taxon>Bacteria</taxon>
        <taxon>Bacillati</taxon>
        <taxon>Bacillota</taxon>
        <taxon>Bacilli</taxon>
        <taxon>Lactobacillales</taxon>
        <taxon>Lactobacillaceae</taxon>
        <taxon>Fructobacillus</taxon>
    </lineage>
</organism>
<feature type="compositionally biased region" description="Polar residues" evidence="2">
    <location>
        <begin position="1612"/>
        <end position="1622"/>
    </location>
</feature>
<evidence type="ECO:0000313" key="5">
    <source>
        <dbReference type="Proteomes" id="UP000735205"/>
    </source>
</evidence>
<reference evidence="4 5" key="1">
    <citation type="submission" date="2020-02" db="EMBL/GenBank/DDBJ databases">
        <title>Fructobacillus sp. isolated from paper mulberry of Taiwan.</title>
        <authorList>
            <person name="Lin S.-T."/>
        </authorList>
    </citation>
    <scope>NUCLEOTIDE SEQUENCE [LARGE SCALE GENOMIC DNA]</scope>
    <source>
        <strain evidence="4 5">M1-21</strain>
    </source>
</reference>
<evidence type="ECO:0000313" key="4">
    <source>
        <dbReference type="EMBL" id="MBS9335877.1"/>
    </source>
</evidence>
<proteinExistence type="predicted"/>
<evidence type="ECO:0000256" key="1">
    <source>
        <dbReference type="SAM" id="Coils"/>
    </source>
</evidence>
<accession>A0ABS5QVD0</accession>
<sequence>MVQSNVELYERRIRTAKTMEEIDAAKEKGLTAIDHVAEPIRQEGYEDATKLDRDTAKAALQDSADQKTKAFSAIEHVDADSLKQQLTTLAEMLADAKQEIDQVKTKGEVKAALKHGLAMLDTVTEPELELAYQAVDAISRQNARDAIDAAAKNKQASMNKVAHVDQESLTEQSTLLQEIVTAAAKSIDEAVNMAVLRDALTKGLSDIDSLADPVREAAYRKPAVADQEAAKKTFQEAVSEKKDGFSQIDGVDEDGLNQAKASLDGILKDALDAVNQAKTAADLEKVFRDALNKIDQVPVPAVIEGKQSATDEDRDKAVKKVQAAAAKKQQDFDQTAHVDAESSKQQKKAIERAVQKAIDAINQAKTKDDLAKTLADALAAIDQVAAPKLEKAYRPVSEEAKADAHTTLNQAAADKKVAMAGVEHVDANSLATQKGLVDDLLSDYGQQIDQAKLEGDLQTALQNGLDAIQNVAAPSQEESYQPANDKKKAEAKQTIEAAVAEKKRAFESVDHVDADSLKKQEDELTTIQEKGNKAVDEADSNGAVDRSVADTLAELGRVAEPVLEANYQLASELMKDMAKQALVSEAKAQEERFKGIAHVDEDDLKQQVSLLQKVLQEAVAGVDQAKTRGNVKQAVENGLAAIDAIADPVVQADYLPVSDDERQAALDLLDRALVHKQQDFDKIAHVVQDSLAEQKQILAQAADQAKQEVSKATIHSELATALDRGLKAIAAVADPAIDFVYQPADPDSKDAANQGIDDAAKVKKDGFASTDGVDEASAKKQADAVDQAVLDGKKAVAAAGNLGELEKAFRDTLSAIDKVQAPAVIEENQTATTADKEQAKHKLQVAVTNKKTAFEAIEHVSSDSLAVQKGLLNQAARDGEQAIDHAVTKGDVASALQKALAKVNQVSQPSLEAPYQRASQAEKNRAIALIYQAVDRKTKRFEGIDHVDAVSLKVAKQALASAESTAVSAIQDAATRGAVDQALSQGLAAINGVKTPQIQRAFQAATDENREQAVQVVKAVGEAKVKAFEGIAYVDRDSLEQAKQTVHGIVDKAVQDIAASQTKGDLDAVVSKAVDQISLVADPTVDARYAPADEKQRKLYQQLLRNRALSKEVAFEQIAHVMVSSLAQQKQEVERVLENALREVRIAETGGELNRAYESGVFAIDQVAEPSLELDFRAPTDQDLRQTKATLEQEGLKRKLAFKAVKRVDPKSLVKQEAAVDALVAERTRLFDRMKTRGELGRAFQDAIRAVKAIALPAVLPEDQTPSQQERANANQSLQEAFDQRTKAFEGIAHVDPVELVIAKQMLQTEFDKAKDAISESQTKQALHEALADGLASLNQVAEPGLEADYRPLTSQAKNRAITGLTGLVDQRKESFAGLLGVSPLSLNKQEGQLDRALAHSKNSILALRRQGELLPAVLTGQEEIKAVDEPDLLRAYQLPTAEDRQQALDRLAASADEKKRNFDEMVGVQPESLKTQKAKVDQVEEDYGKQLQEVQTVMNLDTTLLEGQDKIHQVESPVLDRDYRPVTTADLAAAKKEVEAAAKKRNADMVAIDDVDPDSLTAQQNKVNQLLSTYEPTLDQAKTLGELARTKNIVLALIETVKDPELQADNYSFDYSNSQPDANAVTDRDEADDESTTVLGETGQGADSSKATNTVSGDADAAVASQEESASREEDSGTNGKPAREAGDQPLSEDASALPEDVPADSAAKVSPMLAAEEQEGKSVDIKPNASAATMPETAKVHEQKRSGAFALLGMTFLSTLAFVKSGRSKE</sequence>
<feature type="domain" description="DUF1542" evidence="3">
    <location>
        <begin position="923"/>
        <end position="996"/>
    </location>
</feature>